<reference evidence="7 8" key="1">
    <citation type="submission" date="2024-09" db="EMBL/GenBank/DDBJ databases">
        <title>Rethinking Asexuality: The Enigmatic Case of Functional Sexual Genes in Lepraria (Stereocaulaceae).</title>
        <authorList>
            <person name="Doellman M."/>
            <person name="Sun Y."/>
            <person name="Barcenas-Pena A."/>
            <person name="Lumbsch H.T."/>
            <person name="Grewe F."/>
        </authorList>
    </citation>
    <scope>NUCLEOTIDE SEQUENCE [LARGE SCALE GENOMIC DNA]</scope>
    <source>
        <strain evidence="7 8">Mercado 3170</strain>
    </source>
</reference>
<dbReference type="InterPro" id="IPR036259">
    <property type="entry name" value="MFS_trans_sf"/>
</dbReference>
<dbReference type="SUPFAM" id="SSF103473">
    <property type="entry name" value="MFS general substrate transporter"/>
    <property type="match status" value="1"/>
</dbReference>
<accession>A0ABR4AEU3</accession>
<name>A0ABR4AEU3_9LECA</name>
<comment type="caution">
    <text evidence="7">The sequence shown here is derived from an EMBL/GenBank/DDBJ whole genome shotgun (WGS) entry which is preliminary data.</text>
</comment>
<dbReference type="EMBL" id="JBEFKJ010000011">
    <property type="protein sequence ID" value="KAL2043381.1"/>
    <property type="molecule type" value="Genomic_DNA"/>
</dbReference>
<proteinExistence type="predicted"/>
<evidence type="ECO:0000256" key="6">
    <source>
        <dbReference type="SAM" id="Phobius"/>
    </source>
</evidence>
<feature type="transmembrane region" description="Helical" evidence="6">
    <location>
        <begin position="142"/>
        <end position="163"/>
    </location>
</feature>
<evidence type="ECO:0000256" key="5">
    <source>
        <dbReference type="ARBA" id="ARBA00023136"/>
    </source>
</evidence>
<dbReference type="PANTHER" id="PTHR23502">
    <property type="entry name" value="MAJOR FACILITATOR SUPERFAMILY"/>
    <property type="match status" value="1"/>
</dbReference>
<sequence>MDAIVGPAFGPFIWIFSINSLVGGPYFGFLTIFSGAVFLAIFISLPETRRKIIGNGSVPPHSWNMSLLSYLQLRRQRKAGIEAQQTSKIGFKARPNPLKSIYLVLQKECSFVIFYAGTLFGGSYVVLSSMPSEFGHEYSFNALPIGLCNILTGLASMLSSLINGKFLNRNFRRHEELRGMEIVDKRQ</sequence>
<dbReference type="Gene3D" id="1.20.1250.20">
    <property type="entry name" value="MFS general substrate transporter like domains"/>
    <property type="match status" value="1"/>
</dbReference>
<comment type="subcellular location">
    <subcellularLocation>
        <location evidence="1">Membrane</location>
        <topology evidence="1">Multi-pass membrane protein</topology>
    </subcellularLocation>
</comment>
<dbReference type="PANTHER" id="PTHR23502:SF51">
    <property type="entry name" value="QUINIDINE RESISTANCE PROTEIN 1-RELATED"/>
    <property type="match status" value="1"/>
</dbReference>
<evidence type="ECO:0000256" key="1">
    <source>
        <dbReference type="ARBA" id="ARBA00004141"/>
    </source>
</evidence>
<evidence type="ECO:0000256" key="3">
    <source>
        <dbReference type="ARBA" id="ARBA00022692"/>
    </source>
</evidence>
<evidence type="ECO:0000256" key="4">
    <source>
        <dbReference type="ARBA" id="ARBA00022989"/>
    </source>
</evidence>
<feature type="transmembrane region" description="Helical" evidence="6">
    <location>
        <begin position="26"/>
        <end position="45"/>
    </location>
</feature>
<protein>
    <submittedName>
        <fullName evidence="7">Uncharacterized protein</fullName>
    </submittedName>
</protein>
<dbReference type="Proteomes" id="UP001590950">
    <property type="component" value="Unassembled WGS sequence"/>
</dbReference>
<evidence type="ECO:0000256" key="2">
    <source>
        <dbReference type="ARBA" id="ARBA00022448"/>
    </source>
</evidence>
<keyword evidence="4 6" id="KW-1133">Transmembrane helix</keyword>
<evidence type="ECO:0000313" key="8">
    <source>
        <dbReference type="Proteomes" id="UP001590950"/>
    </source>
</evidence>
<organism evidence="7 8">
    <name type="scientific">Stereocaulon virgatum</name>
    <dbReference type="NCBI Taxonomy" id="373712"/>
    <lineage>
        <taxon>Eukaryota</taxon>
        <taxon>Fungi</taxon>
        <taxon>Dikarya</taxon>
        <taxon>Ascomycota</taxon>
        <taxon>Pezizomycotina</taxon>
        <taxon>Lecanoromycetes</taxon>
        <taxon>OSLEUM clade</taxon>
        <taxon>Lecanoromycetidae</taxon>
        <taxon>Lecanorales</taxon>
        <taxon>Lecanorineae</taxon>
        <taxon>Stereocaulaceae</taxon>
        <taxon>Stereocaulon</taxon>
    </lineage>
</organism>
<evidence type="ECO:0000313" key="7">
    <source>
        <dbReference type="EMBL" id="KAL2043381.1"/>
    </source>
</evidence>
<keyword evidence="8" id="KW-1185">Reference proteome</keyword>
<keyword evidence="3 6" id="KW-0812">Transmembrane</keyword>
<keyword evidence="2" id="KW-0813">Transport</keyword>
<keyword evidence="5 6" id="KW-0472">Membrane</keyword>
<feature type="transmembrane region" description="Helical" evidence="6">
    <location>
        <begin position="109"/>
        <end position="130"/>
    </location>
</feature>
<gene>
    <name evidence="7" type="ORF">N7G274_003687</name>
</gene>